<sequence length="91" mass="10235">MIGDLMGTGFCVNLQPSEAEAGFDMQFSQKDNPRDKEGRHVVTAADPWWRLLKEAVAKAGWELGMVEYNQEPQIASLFAMQAFQGLDSQIW</sequence>
<name>A0ABP0UM26_9BRYO</name>
<proteinExistence type="predicted"/>
<dbReference type="EMBL" id="OZ019896">
    <property type="protein sequence ID" value="CAK9223763.1"/>
    <property type="molecule type" value="Genomic_DNA"/>
</dbReference>
<protein>
    <submittedName>
        <fullName evidence="1">Uncharacterized protein</fullName>
    </submittedName>
</protein>
<evidence type="ECO:0000313" key="2">
    <source>
        <dbReference type="Proteomes" id="UP001497512"/>
    </source>
</evidence>
<keyword evidence="2" id="KW-1185">Reference proteome</keyword>
<organism evidence="1 2">
    <name type="scientific">Sphagnum troendelagicum</name>
    <dbReference type="NCBI Taxonomy" id="128251"/>
    <lineage>
        <taxon>Eukaryota</taxon>
        <taxon>Viridiplantae</taxon>
        <taxon>Streptophyta</taxon>
        <taxon>Embryophyta</taxon>
        <taxon>Bryophyta</taxon>
        <taxon>Sphagnophytina</taxon>
        <taxon>Sphagnopsida</taxon>
        <taxon>Sphagnales</taxon>
        <taxon>Sphagnaceae</taxon>
        <taxon>Sphagnum</taxon>
    </lineage>
</organism>
<reference evidence="1" key="1">
    <citation type="submission" date="2024-02" db="EMBL/GenBank/DDBJ databases">
        <authorList>
            <consortium name="ELIXIR-Norway"/>
            <consortium name="Elixir Norway"/>
        </authorList>
    </citation>
    <scope>NUCLEOTIDE SEQUENCE</scope>
</reference>
<gene>
    <name evidence="1" type="ORF">CSSPTR1EN2_LOCUS16994</name>
</gene>
<accession>A0ABP0UM26</accession>
<dbReference type="Proteomes" id="UP001497512">
    <property type="component" value="Chromosome 4"/>
</dbReference>
<evidence type="ECO:0000313" key="1">
    <source>
        <dbReference type="EMBL" id="CAK9223763.1"/>
    </source>
</evidence>